<dbReference type="InterPro" id="IPR036291">
    <property type="entry name" value="NAD(P)-bd_dom_sf"/>
</dbReference>
<dbReference type="KEGG" id="jli:EXU32_13105"/>
<reference evidence="2 3" key="1">
    <citation type="submission" date="2019-02" db="EMBL/GenBank/DDBJ databases">
        <title>Genomic data mining of an Antarctic deep-sea actinobacterium, Janibacterlimosus P3-3-X1.</title>
        <authorList>
            <person name="Liao L."/>
            <person name="Chen B."/>
        </authorList>
    </citation>
    <scope>NUCLEOTIDE SEQUENCE [LARGE SCALE GENOMIC DNA]</scope>
    <source>
        <strain evidence="2 3">P3-3-X1</strain>
    </source>
</reference>
<organism evidence="2 3">
    <name type="scientific">Janibacter limosus</name>
    <dbReference type="NCBI Taxonomy" id="53458"/>
    <lineage>
        <taxon>Bacteria</taxon>
        <taxon>Bacillati</taxon>
        <taxon>Actinomycetota</taxon>
        <taxon>Actinomycetes</taxon>
        <taxon>Micrococcales</taxon>
        <taxon>Intrasporangiaceae</taxon>
        <taxon>Janibacter</taxon>
    </lineage>
</organism>
<name>A0A4P6MYZ0_9MICO</name>
<dbReference type="Pfam" id="PF00107">
    <property type="entry name" value="ADH_zinc_N"/>
    <property type="match status" value="1"/>
</dbReference>
<keyword evidence="3" id="KW-1185">Reference proteome</keyword>
<dbReference type="AlphaFoldDB" id="A0A4P6MYZ0"/>
<dbReference type="SMART" id="SM00829">
    <property type="entry name" value="PKS_ER"/>
    <property type="match status" value="1"/>
</dbReference>
<dbReference type="CDD" id="cd08241">
    <property type="entry name" value="QOR1"/>
    <property type="match status" value="1"/>
</dbReference>
<dbReference type="Gene3D" id="3.90.180.10">
    <property type="entry name" value="Medium-chain alcohol dehydrogenases, catalytic domain"/>
    <property type="match status" value="1"/>
</dbReference>
<dbReference type="InterPro" id="IPR020843">
    <property type="entry name" value="ER"/>
</dbReference>
<dbReference type="InterPro" id="IPR013154">
    <property type="entry name" value="ADH-like_N"/>
</dbReference>
<dbReference type="Gene3D" id="3.40.50.720">
    <property type="entry name" value="NAD(P)-binding Rossmann-like Domain"/>
    <property type="match status" value="1"/>
</dbReference>
<evidence type="ECO:0000313" key="3">
    <source>
        <dbReference type="Proteomes" id="UP000290408"/>
    </source>
</evidence>
<dbReference type="SUPFAM" id="SSF51735">
    <property type="entry name" value="NAD(P)-binding Rossmann-fold domains"/>
    <property type="match status" value="1"/>
</dbReference>
<evidence type="ECO:0000313" key="2">
    <source>
        <dbReference type="EMBL" id="QBF47100.1"/>
    </source>
</evidence>
<dbReference type="Proteomes" id="UP000290408">
    <property type="component" value="Chromosome"/>
</dbReference>
<dbReference type="GO" id="GO:0016491">
    <property type="term" value="F:oxidoreductase activity"/>
    <property type="evidence" value="ECO:0007669"/>
    <property type="project" value="InterPro"/>
</dbReference>
<dbReference type="InterPro" id="IPR051397">
    <property type="entry name" value="Zn-ADH-like_protein"/>
</dbReference>
<sequence length="328" mass="34799">MRAAVVTQLGGPEAVVIREVERPSLRPGTVRVAVSHAALNFPDLLIMAGRYQAKVDPPYVPGCEFSGTVLEVADGVSEVAPGDTVFGLATHGALAEEVVIDAWRVTPVPTGHDLDLRTLAAFGVTYTTAYHALRTFGRVARGEWVTVLGAAGGVGLAAVDIAGALGARTVAVARGHDRLEVCRQSGADVLVDYSTSDVKQAVKDATGGGADVIIDPVGGDLAEPSLRAMRWGGRYVVVGFASGEIPKIPLNLVLLKGVWVVGFENRTILEHLTEVARGHRREVLQLLLEERVHPRVAAVHPLRQVVTGLHQLQDRTIAGKVVIDVRAQ</sequence>
<dbReference type="PANTHER" id="PTHR43677:SF4">
    <property type="entry name" value="QUINONE OXIDOREDUCTASE-LIKE PROTEIN 2"/>
    <property type="match status" value="1"/>
</dbReference>
<dbReference type="RefSeq" id="WP_130630299.1">
    <property type="nucleotide sequence ID" value="NZ_CP036164.1"/>
</dbReference>
<dbReference type="PANTHER" id="PTHR43677">
    <property type="entry name" value="SHORT-CHAIN DEHYDROGENASE/REDUCTASE"/>
    <property type="match status" value="1"/>
</dbReference>
<dbReference type="InterPro" id="IPR013149">
    <property type="entry name" value="ADH-like_C"/>
</dbReference>
<dbReference type="Pfam" id="PF08240">
    <property type="entry name" value="ADH_N"/>
    <property type="match status" value="1"/>
</dbReference>
<protein>
    <submittedName>
        <fullName evidence="2">NADPH:quinone oxidoreductase family protein</fullName>
    </submittedName>
</protein>
<dbReference type="InterPro" id="IPR011032">
    <property type="entry name" value="GroES-like_sf"/>
</dbReference>
<dbReference type="SUPFAM" id="SSF50129">
    <property type="entry name" value="GroES-like"/>
    <property type="match status" value="1"/>
</dbReference>
<evidence type="ECO:0000259" key="1">
    <source>
        <dbReference type="SMART" id="SM00829"/>
    </source>
</evidence>
<dbReference type="EMBL" id="CP036164">
    <property type="protein sequence ID" value="QBF47100.1"/>
    <property type="molecule type" value="Genomic_DNA"/>
</dbReference>
<dbReference type="OrthoDB" id="4190732at2"/>
<proteinExistence type="predicted"/>
<gene>
    <name evidence="2" type="ORF">EXU32_13105</name>
</gene>
<accession>A0A4P6MYZ0</accession>
<feature type="domain" description="Enoyl reductase (ER)" evidence="1">
    <location>
        <begin position="10"/>
        <end position="323"/>
    </location>
</feature>